<sequence length="388" mass="44913">MIIINVNIIAIIITMFFHSSLSTNHSWFPETFPEQNLVECGLNHDIHGFSVIDNYLYQFEKCSVIIYPPPLDKHLDKNFNHLRLDNGYRFTFENIQPDWKPNYCEKAQSSKNKLQYLLVKQQNEILLYFLEFLSSNKSIQYHVYDFNTNTDSKSELFAADDIYEHYLLMTNGKEQFTLHNSMGDKRFYLARDPLKGRDSYQIGHICIRQTDVTNKKYLAKITVDKHCASIDSLMKTIVLSFTVNGKLLIISKEDKIVLITDVGLLHTGNDETEYPFEVKDFKDFFTCKYDPKNTKQPNDQGKITESTTTKNTGNILIILLVLLFAIIFIVSIIIFTKSRKKKLNDATTSQSTSLSTTIPKKMMKKNMFDTTIRSPMSRTTTTAKTTNR</sequence>
<evidence type="ECO:0000313" key="4">
    <source>
        <dbReference type="Proteomes" id="UP000887458"/>
    </source>
</evidence>
<organism evidence="3 4">
    <name type="scientific">Dermatophagoides pteronyssinus</name>
    <name type="common">European house dust mite</name>
    <dbReference type="NCBI Taxonomy" id="6956"/>
    <lineage>
        <taxon>Eukaryota</taxon>
        <taxon>Metazoa</taxon>
        <taxon>Ecdysozoa</taxon>
        <taxon>Arthropoda</taxon>
        <taxon>Chelicerata</taxon>
        <taxon>Arachnida</taxon>
        <taxon>Acari</taxon>
        <taxon>Acariformes</taxon>
        <taxon>Sarcoptiformes</taxon>
        <taxon>Astigmata</taxon>
        <taxon>Psoroptidia</taxon>
        <taxon>Analgoidea</taxon>
        <taxon>Pyroglyphidae</taxon>
        <taxon>Dermatophagoidinae</taxon>
        <taxon>Dermatophagoides</taxon>
    </lineage>
</organism>
<name>A0ABQ8JIV5_DERPT</name>
<keyword evidence="1" id="KW-0472">Membrane</keyword>
<accession>A0ABQ8JIV5</accession>
<keyword evidence="2" id="KW-0732">Signal</keyword>
<dbReference type="Proteomes" id="UP000887458">
    <property type="component" value="Unassembled WGS sequence"/>
</dbReference>
<comment type="caution">
    <text evidence="3">The sequence shown here is derived from an EMBL/GenBank/DDBJ whole genome shotgun (WGS) entry which is preliminary data.</text>
</comment>
<keyword evidence="4" id="KW-1185">Reference proteome</keyword>
<reference evidence="3 4" key="1">
    <citation type="journal article" date="2018" name="J. Allergy Clin. Immunol.">
        <title>High-quality assembly of Dermatophagoides pteronyssinus genome and transcriptome reveals a wide range of novel allergens.</title>
        <authorList>
            <person name="Liu X.Y."/>
            <person name="Yang K.Y."/>
            <person name="Wang M.Q."/>
            <person name="Kwok J.S."/>
            <person name="Zeng X."/>
            <person name="Yang Z."/>
            <person name="Xiao X.J."/>
            <person name="Lau C.P."/>
            <person name="Li Y."/>
            <person name="Huang Z.M."/>
            <person name="Ba J.G."/>
            <person name="Yim A.K."/>
            <person name="Ouyang C.Y."/>
            <person name="Ngai S.M."/>
            <person name="Chan T.F."/>
            <person name="Leung E.L."/>
            <person name="Liu L."/>
            <person name="Liu Z.G."/>
            <person name="Tsui S.K."/>
        </authorList>
    </citation>
    <scope>NUCLEOTIDE SEQUENCE [LARGE SCALE GENOMIC DNA]</scope>
    <source>
        <strain evidence="3">Derp</strain>
    </source>
</reference>
<evidence type="ECO:0000256" key="1">
    <source>
        <dbReference type="SAM" id="Phobius"/>
    </source>
</evidence>
<keyword evidence="1" id="KW-0812">Transmembrane</keyword>
<feature type="signal peptide" evidence="2">
    <location>
        <begin position="1"/>
        <end position="22"/>
    </location>
</feature>
<keyword evidence="1" id="KW-1133">Transmembrane helix</keyword>
<gene>
    <name evidence="3" type="ORF">DERP_003215</name>
</gene>
<proteinExistence type="predicted"/>
<feature type="chain" id="PRO_5046379515" evidence="2">
    <location>
        <begin position="23"/>
        <end position="388"/>
    </location>
</feature>
<dbReference type="EMBL" id="NJHN03000036">
    <property type="protein sequence ID" value="KAH9422539.1"/>
    <property type="molecule type" value="Genomic_DNA"/>
</dbReference>
<evidence type="ECO:0000313" key="3">
    <source>
        <dbReference type="EMBL" id="KAH9422539.1"/>
    </source>
</evidence>
<evidence type="ECO:0000256" key="2">
    <source>
        <dbReference type="SAM" id="SignalP"/>
    </source>
</evidence>
<feature type="transmembrane region" description="Helical" evidence="1">
    <location>
        <begin position="315"/>
        <end position="335"/>
    </location>
</feature>
<protein>
    <submittedName>
        <fullName evidence="3">Uncharacterized protein</fullName>
    </submittedName>
</protein>
<reference evidence="3 4" key="2">
    <citation type="journal article" date="2022" name="Mol. Biol. Evol.">
        <title>Comparative Genomics Reveals Insights into the Divergent Evolution of Astigmatic Mites and Household Pest Adaptations.</title>
        <authorList>
            <person name="Xiong Q."/>
            <person name="Wan A.T."/>
            <person name="Liu X."/>
            <person name="Fung C.S."/>
            <person name="Xiao X."/>
            <person name="Malainual N."/>
            <person name="Hou J."/>
            <person name="Wang L."/>
            <person name="Wang M."/>
            <person name="Yang K.Y."/>
            <person name="Cui Y."/>
            <person name="Leung E.L."/>
            <person name="Nong W."/>
            <person name="Shin S.K."/>
            <person name="Au S.W."/>
            <person name="Jeong K.Y."/>
            <person name="Chew F.T."/>
            <person name="Hui J.H."/>
            <person name="Leung T.F."/>
            <person name="Tungtrongchitr A."/>
            <person name="Zhong N."/>
            <person name="Liu Z."/>
            <person name="Tsui S.K."/>
        </authorList>
    </citation>
    <scope>NUCLEOTIDE SEQUENCE [LARGE SCALE GENOMIC DNA]</scope>
    <source>
        <strain evidence="3">Derp</strain>
    </source>
</reference>